<feature type="transmembrane region" description="Helical" evidence="1">
    <location>
        <begin position="269"/>
        <end position="286"/>
    </location>
</feature>
<feature type="transmembrane region" description="Helical" evidence="1">
    <location>
        <begin position="241"/>
        <end position="263"/>
    </location>
</feature>
<evidence type="ECO:0008006" key="6">
    <source>
        <dbReference type="Google" id="ProtNLM"/>
    </source>
</evidence>
<sequence length="593" mass="69567">MVKKMLKIKGFKHEGVLILLLSILTAISFPYMLPVSDISIIKSSFIWILIVIPIFFWYRFSIRKVERKDFLFCVFPAILFSVFLKTGRDLSIYGELSYGFLSLLKNLVAITGIFILIYSLLISLLKFKPLKTKRYLLNRQYNFLFLFIVFLIAWLPILLIFWPGIYTYDSAMQIYQLLNNSITEHHPVIHTLLLNMIILVGKLTGSYYIGTIVQTVFQMLICLSVNAYICSRLSSFKINKLLYFSIIVYYALFPLNMLTPIYITKDTLFSTFFFLLIFKFCEYYTLEKKELSKNKAIELIIIIVLVGLFRNNAIYALLATIPFLLFIKNKKVRSNLIFIFALGSFFTLVTDQVLVVITKAQPGMQGQMYSVPLQQLARSYNNNQNSFTLNEKKELFNYVPEKNIKNYNPRISDYVKGPFTLKKSGNSTGDFIKLWCKVGIKNKKNYTDAFLMMTQGYWDPNFQFPDNYYKIPIVEVNSRESEIYGEFDKSSRFPKTRQKIINAFYKNHFYKNFSILSLLFSPGFTVWMYIILFLYSKHKNLRSSYFIYIFLSMYYGTLILGPVALVRYIYPFMLSFPIMLVFVLDRTKSQNKL</sequence>
<feature type="transmembrane region" description="Helical" evidence="1">
    <location>
        <begin position="141"/>
        <end position="162"/>
    </location>
</feature>
<feature type="transmembrane region" description="Helical" evidence="1">
    <location>
        <begin position="513"/>
        <end position="535"/>
    </location>
</feature>
<feature type="transmembrane region" description="Helical" evidence="1">
    <location>
        <begin position="547"/>
        <end position="570"/>
    </location>
</feature>
<dbReference type="Proteomes" id="UP000014160">
    <property type="component" value="Unassembled WGS sequence"/>
</dbReference>
<keyword evidence="1" id="KW-0472">Membrane</keyword>
<comment type="caution">
    <text evidence="2">The sequence shown here is derived from an EMBL/GenBank/DDBJ whole genome shotgun (WGS) entry which is preliminary data.</text>
</comment>
<name>R2XM62_9ENTE</name>
<dbReference type="eggNOG" id="ENOG5031X8H">
    <property type="taxonomic scope" value="Bacteria"/>
</dbReference>
<reference evidence="2 4" key="1">
    <citation type="submission" date="2013-02" db="EMBL/GenBank/DDBJ databases">
        <title>The Genome Sequence of Enterococcus gilvus ATCC BAA-350.</title>
        <authorList>
            <consortium name="The Broad Institute Genome Sequencing Platform"/>
            <consortium name="The Broad Institute Genome Sequencing Center for Infectious Disease"/>
            <person name="Earl A.M."/>
            <person name="Gilmore M.S."/>
            <person name="Lebreton F."/>
            <person name="Walker B."/>
            <person name="Young S.K."/>
            <person name="Zeng Q."/>
            <person name="Gargeya S."/>
            <person name="Fitzgerald M."/>
            <person name="Haas B."/>
            <person name="Abouelleil A."/>
            <person name="Alvarado L."/>
            <person name="Arachchi H.M."/>
            <person name="Berlin A.M."/>
            <person name="Chapman S.B."/>
            <person name="Dewar J."/>
            <person name="Goldberg J."/>
            <person name="Griggs A."/>
            <person name="Gujja S."/>
            <person name="Hansen M."/>
            <person name="Howarth C."/>
            <person name="Imamovic A."/>
            <person name="Larimer J."/>
            <person name="McCowan C."/>
            <person name="Murphy C."/>
            <person name="Neiman D."/>
            <person name="Pearson M."/>
            <person name="Priest M."/>
            <person name="Roberts A."/>
            <person name="Saif S."/>
            <person name="Shea T."/>
            <person name="Sisk P."/>
            <person name="Sykes S."/>
            <person name="Wortman J."/>
            <person name="Nusbaum C."/>
            <person name="Birren B."/>
        </authorList>
    </citation>
    <scope>NUCLEOTIDE SEQUENCE [LARGE SCALE GENOMIC DNA]</scope>
    <source>
        <strain evidence="2 4">ATCC BAA-350</strain>
    </source>
</reference>
<dbReference type="EMBL" id="ASWH01000001">
    <property type="protein sequence ID" value="EOW82781.1"/>
    <property type="molecule type" value="Genomic_DNA"/>
</dbReference>
<organism evidence="2 4">
    <name type="scientific">Enterococcus gilvus ATCC BAA-350</name>
    <dbReference type="NCBI Taxonomy" id="1158614"/>
    <lineage>
        <taxon>Bacteria</taxon>
        <taxon>Bacillati</taxon>
        <taxon>Bacillota</taxon>
        <taxon>Bacilli</taxon>
        <taxon>Lactobacillales</taxon>
        <taxon>Enterococcaceae</taxon>
        <taxon>Enterococcus</taxon>
    </lineage>
</organism>
<dbReference type="RefSeq" id="WP_010780272.1">
    <property type="nucleotide sequence ID" value="NZ_ASWH01000001.1"/>
</dbReference>
<dbReference type="EMBL" id="AJDQ01000007">
    <property type="protein sequence ID" value="EOI55969.1"/>
    <property type="molecule type" value="Genomic_DNA"/>
</dbReference>
<dbReference type="InterPro" id="IPR046062">
    <property type="entry name" value="DUF6020"/>
</dbReference>
<feature type="transmembrane region" description="Helical" evidence="1">
    <location>
        <begin position="70"/>
        <end position="87"/>
    </location>
</feature>
<reference evidence="3 5" key="2">
    <citation type="submission" date="2013-03" db="EMBL/GenBank/DDBJ databases">
        <title>The Genome Sequence of Enterococcus gilvus ATCC BAA-350 (PacBio/Illumina hybrid assembly).</title>
        <authorList>
            <consortium name="The Broad Institute Genomics Platform"/>
            <consortium name="The Broad Institute Genome Sequencing Center for Infectious Disease"/>
            <person name="Earl A."/>
            <person name="Russ C."/>
            <person name="Gilmore M."/>
            <person name="Surin D."/>
            <person name="Walker B."/>
            <person name="Young S."/>
            <person name="Zeng Q."/>
            <person name="Gargeya S."/>
            <person name="Fitzgerald M."/>
            <person name="Haas B."/>
            <person name="Abouelleil A."/>
            <person name="Allen A.W."/>
            <person name="Alvarado L."/>
            <person name="Arachchi H.M."/>
            <person name="Berlin A.M."/>
            <person name="Chapman S.B."/>
            <person name="Gainer-Dewar J."/>
            <person name="Goldberg J."/>
            <person name="Griggs A."/>
            <person name="Gujja S."/>
            <person name="Hansen M."/>
            <person name="Howarth C."/>
            <person name="Imamovic A."/>
            <person name="Ireland A."/>
            <person name="Larimer J."/>
            <person name="McCowan C."/>
            <person name="Murphy C."/>
            <person name="Pearson M."/>
            <person name="Poon T.W."/>
            <person name="Priest M."/>
            <person name="Roberts A."/>
            <person name="Saif S."/>
            <person name="Shea T."/>
            <person name="Sisk P."/>
            <person name="Sykes S."/>
            <person name="Wortman J."/>
            <person name="Nusbaum C."/>
            <person name="Birren B."/>
        </authorList>
    </citation>
    <scope>NUCLEOTIDE SEQUENCE [LARGE SCALE GENOMIC DNA]</scope>
    <source>
        <strain evidence="3 5">ATCC BAA-350</strain>
    </source>
</reference>
<evidence type="ECO:0000313" key="2">
    <source>
        <dbReference type="EMBL" id="EOI55969.1"/>
    </source>
</evidence>
<accession>R2XM62</accession>
<evidence type="ECO:0000256" key="1">
    <source>
        <dbReference type="SAM" id="Phobius"/>
    </source>
</evidence>
<feature type="transmembrane region" description="Helical" evidence="1">
    <location>
        <begin position="38"/>
        <end position="58"/>
    </location>
</feature>
<evidence type="ECO:0000313" key="3">
    <source>
        <dbReference type="EMBL" id="EOW82781.1"/>
    </source>
</evidence>
<proteinExistence type="predicted"/>
<keyword evidence="5" id="KW-1185">Reference proteome</keyword>
<feature type="transmembrane region" description="Helical" evidence="1">
    <location>
        <begin position="207"/>
        <end position="229"/>
    </location>
</feature>
<dbReference type="Pfam" id="PF19484">
    <property type="entry name" value="DUF6020"/>
    <property type="match status" value="1"/>
</dbReference>
<evidence type="ECO:0000313" key="5">
    <source>
        <dbReference type="Proteomes" id="UP000014160"/>
    </source>
</evidence>
<protein>
    <recommendedName>
        <fullName evidence="6">Glycosyltransferase RgtA/B/C/D-like domain-containing protein</fullName>
    </recommendedName>
</protein>
<dbReference type="HOGENOM" id="CLU_025183_0_0_9"/>
<dbReference type="Proteomes" id="UP000013750">
    <property type="component" value="Unassembled WGS sequence"/>
</dbReference>
<dbReference type="PATRIC" id="fig|1158614.3.peg.1876"/>
<gene>
    <name evidence="3" type="ORF">I592_02101</name>
    <name evidence="2" type="ORF">UKC_01866</name>
</gene>
<dbReference type="AlphaFoldDB" id="R2XM62"/>
<evidence type="ECO:0000313" key="4">
    <source>
        <dbReference type="Proteomes" id="UP000013750"/>
    </source>
</evidence>
<keyword evidence="1" id="KW-0812">Transmembrane</keyword>
<keyword evidence="1" id="KW-1133">Transmembrane helix</keyword>
<feature type="transmembrane region" description="Helical" evidence="1">
    <location>
        <begin position="298"/>
        <end position="325"/>
    </location>
</feature>
<feature type="transmembrane region" description="Helical" evidence="1">
    <location>
        <begin position="107"/>
        <end position="125"/>
    </location>
</feature>
<feature type="transmembrane region" description="Helical" evidence="1">
    <location>
        <begin position="337"/>
        <end position="358"/>
    </location>
</feature>